<protein>
    <recommendedName>
        <fullName evidence="4">DUF4321 domain-containing protein</fullName>
    </recommendedName>
</protein>
<gene>
    <name evidence="2" type="ORF">HKBW3S33_01718</name>
</gene>
<dbReference type="Proteomes" id="UP000591948">
    <property type="component" value="Unassembled WGS sequence"/>
</dbReference>
<feature type="transmembrane region" description="Helical" evidence="1">
    <location>
        <begin position="52"/>
        <end position="80"/>
    </location>
</feature>
<keyword evidence="1" id="KW-0472">Membrane</keyword>
<sequence length="82" mass="9095">MARIHNRKLFFVGAVFFGLLLGNVVALALKDVFPIIFEGPDLKLIINELNLIVLSFSFSFNFKVSLGGLLGLLVGLYVYFSN</sequence>
<evidence type="ECO:0008006" key="4">
    <source>
        <dbReference type="Google" id="ProtNLM"/>
    </source>
</evidence>
<dbReference type="RefSeq" id="WP_176233752.1">
    <property type="nucleotide sequence ID" value="NZ_BLRY01000170.1"/>
</dbReference>
<accession>A0A6V8P7G5</accession>
<dbReference type="Pfam" id="PF14209">
    <property type="entry name" value="DUF4321"/>
    <property type="match status" value="1"/>
</dbReference>
<evidence type="ECO:0000313" key="2">
    <source>
        <dbReference type="EMBL" id="GFP28303.1"/>
    </source>
</evidence>
<evidence type="ECO:0000256" key="1">
    <source>
        <dbReference type="SAM" id="Phobius"/>
    </source>
</evidence>
<name>A0A6V8P7G5_9ACTN</name>
<keyword evidence="1" id="KW-0812">Transmembrane</keyword>
<keyword evidence="3" id="KW-1185">Reference proteome</keyword>
<keyword evidence="1" id="KW-1133">Transmembrane helix</keyword>
<comment type="caution">
    <text evidence="2">The sequence shown here is derived from an EMBL/GenBank/DDBJ whole genome shotgun (WGS) entry which is preliminary data.</text>
</comment>
<proteinExistence type="predicted"/>
<organism evidence="2 3">
    <name type="scientific">Candidatus Hakubella thermalkaliphila</name>
    <dbReference type="NCBI Taxonomy" id="2754717"/>
    <lineage>
        <taxon>Bacteria</taxon>
        <taxon>Bacillati</taxon>
        <taxon>Actinomycetota</taxon>
        <taxon>Actinomycetota incertae sedis</taxon>
        <taxon>Candidatus Hakubellales</taxon>
        <taxon>Candidatus Hakubellaceae</taxon>
        <taxon>Candidatus Hakubella</taxon>
    </lineage>
</organism>
<dbReference type="InterPro" id="IPR025470">
    <property type="entry name" value="DUF4321"/>
</dbReference>
<dbReference type="EMBL" id="BLRY01000170">
    <property type="protein sequence ID" value="GFP28303.1"/>
    <property type="molecule type" value="Genomic_DNA"/>
</dbReference>
<reference evidence="2 3" key="1">
    <citation type="journal article" date="2020" name="Front. Microbiol.">
        <title>Single-cell genomics of novel Actinobacteria with the Wood-Ljungdahl pathway discovered in a serpentinizing system.</title>
        <authorList>
            <person name="Merino N."/>
            <person name="Kawai M."/>
            <person name="Boyd E.S."/>
            <person name="Colman D.R."/>
            <person name="McGlynn S.E."/>
            <person name="Nealson K.H."/>
            <person name="Kurokawa K."/>
            <person name="Hongoh Y."/>
        </authorList>
    </citation>
    <scope>NUCLEOTIDE SEQUENCE [LARGE SCALE GENOMIC DNA]</scope>
    <source>
        <strain evidence="2 3">S33</strain>
    </source>
</reference>
<dbReference type="AlphaFoldDB" id="A0A6V8P7G5"/>
<evidence type="ECO:0000313" key="3">
    <source>
        <dbReference type="Proteomes" id="UP000591948"/>
    </source>
</evidence>